<accession>A0ABY4QSC1</accession>
<feature type="domain" description="DUF4326" evidence="2">
    <location>
        <begin position="140"/>
        <end position="245"/>
    </location>
</feature>
<dbReference type="Proteomes" id="UP001056610">
    <property type="component" value="Plasmid unnamed"/>
</dbReference>
<evidence type="ECO:0000256" key="1">
    <source>
        <dbReference type="SAM" id="MobiDB-lite"/>
    </source>
</evidence>
<geneLocation type="plasmid" evidence="3 4">
    <name>unnamed</name>
</geneLocation>
<evidence type="ECO:0000259" key="2">
    <source>
        <dbReference type="Pfam" id="PF14216"/>
    </source>
</evidence>
<feature type="region of interest" description="Disordered" evidence="1">
    <location>
        <begin position="1"/>
        <end position="33"/>
    </location>
</feature>
<name>A0ABY4QSC1_9MYCO</name>
<gene>
    <name evidence="3" type="ORF">M5I08_25660</name>
</gene>
<organism evidence="3 4">
    <name type="scientific">Candidatus Mycobacterium methanotrophicum</name>
    <dbReference type="NCBI Taxonomy" id="2943498"/>
    <lineage>
        <taxon>Bacteria</taxon>
        <taxon>Bacillati</taxon>
        <taxon>Actinomycetota</taxon>
        <taxon>Actinomycetes</taxon>
        <taxon>Mycobacteriales</taxon>
        <taxon>Mycobacteriaceae</taxon>
        <taxon>Mycobacterium</taxon>
    </lineage>
</organism>
<protein>
    <submittedName>
        <fullName evidence="3">DUF4326 domain-containing protein</fullName>
    </submittedName>
</protein>
<evidence type="ECO:0000313" key="4">
    <source>
        <dbReference type="Proteomes" id="UP001056610"/>
    </source>
</evidence>
<sequence>MTRHRGDRATRGTEAGSADTGAGSKAGRRTTSVEWPVEVDERLRLLARLAVVDDAEIDPAPTGGKSRPTPSAARVLSNLILSHPLTGVAHLGVEPGPEALARAREVNESFAWVHREPWFGRPRSRVYETPPERVVLRRGRPLPPNTVSVARPSRFGNPWKIIQRDGAWCVEQPRGNPKPYASRARAHTVAVELYRAWLDGDLGHVDTTLEARRQRILDDLGRLRGKNLACYCTEDLECHVDDLLERANPVPS</sequence>
<keyword evidence="4" id="KW-1185">Reference proteome</keyword>
<proteinExistence type="predicted"/>
<dbReference type="EMBL" id="CP097321">
    <property type="protein sequence ID" value="UQX13579.1"/>
    <property type="molecule type" value="Genomic_DNA"/>
</dbReference>
<reference evidence="3" key="1">
    <citation type="submission" date="2022-05" db="EMBL/GenBank/DDBJ databases">
        <title>A methanotrophic Mycobacterium dominates a cave microbial ecosystem.</title>
        <authorList>
            <person name="Van Spanning R.J.M."/>
            <person name="Guan Q."/>
            <person name="Melkonian C."/>
            <person name="Gallant J."/>
            <person name="Polerecky L."/>
            <person name="Flot J.-F."/>
            <person name="Brandt B.W."/>
            <person name="Braster M."/>
            <person name="Iturbe Espinoza P."/>
            <person name="Aerts J."/>
            <person name="Meima-Franke M."/>
            <person name="Piersma S.R."/>
            <person name="Bunduc C."/>
            <person name="Ummels R."/>
            <person name="Pain A."/>
            <person name="Fleming E.J."/>
            <person name="van der Wel N."/>
            <person name="Gherman V.D."/>
            <person name="Sarbu S.M."/>
            <person name="Bodelier P.L.E."/>
            <person name="Bitter W."/>
        </authorList>
    </citation>
    <scope>NUCLEOTIDE SEQUENCE</scope>
    <source>
        <strain evidence="3">Sulfur Cave</strain>
        <plasmid evidence="3">unnamed</plasmid>
    </source>
</reference>
<dbReference type="Pfam" id="PF14216">
    <property type="entry name" value="DUF4326"/>
    <property type="match status" value="1"/>
</dbReference>
<keyword evidence="3" id="KW-0614">Plasmid</keyword>
<dbReference type="RefSeq" id="WP_219070493.1">
    <property type="nucleotide sequence ID" value="NZ_CAJUXY010000093.1"/>
</dbReference>
<evidence type="ECO:0000313" key="3">
    <source>
        <dbReference type="EMBL" id="UQX13579.1"/>
    </source>
</evidence>
<dbReference type="InterPro" id="IPR025475">
    <property type="entry name" value="DUF4326"/>
</dbReference>